<name>A0ABD3U1L1_SINWO</name>
<feature type="transmembrane region" description="Helical" evidence="11">
    <location>
        <begin position="277"/>
        <end position="301"/>
    </location>
</feature>
<feature type="binding site" description="axial binding residue" evidence="9">
    <location>
        <position position="423"/>
    </location>
    <ligand>
        <name>heme</name>
        <dbReference type="ChEBI" id="CHEBI:30413"/>
    </ligand>
    <ligandPart>
        <name>Fe</name>
        <dbReference type="ChEBI" id="CHEBI:18248"/>
    </ligandPart>
</feature>
<dbReference type="FunFam" id="1.10.630.10:FF:000182">
    <property type="entry name" value="Cytochrome P450 3A4"/>
    <property type="match status" value="1"/>
</dbReference>
<dbReference type="PANTHER" id="PTHR24302">
    <property type="entry name" value="CYTOCHROME P450 FAMILY 3"/>
    <property type="match status" value="1"/>
</dbReference>
<evidence type="ECO:0000256" key="7">
    <source>
        <dbReference type="ARBA" id="ARBA00023033"/>
    </source>
</evidence>
<comment type="similarity">
    <text evidence="2 10">Belongs to the cytochrome P450 family.</text>
</comment>
<dbReference type="GO" id="GO:0004497">
    <property type="term" value="F:monooxygenase activity"/>
    <property type="evidence" value="ECO:0007669"/>
    <property type="project" value="UniProtKB-KW"/>
</dbReference>
<dbReference type="InterPro" id="IPR050705">
    <property type="entry name" value="Cytochrome_P450_3A"/>
</dbReference>
<reference evidence="12 13" key="1">
    <citation type="submission" date="2024-11" db="EMBL/GenBank/DDBJ databases">
        <title>Chromosome-level genome assembly of the freshwater bivalve Anodonta woodiana.</title>
        <authorList>
            <person name="Chen X."/>
        </authorList>
    </citation>
    <scope>NUCLEOTIDE SEQUENCE [LARGE SCALE GENOMIC DNA]</scope>
    <source>
        <strain evidence="12">MN2024</strain>
        <tissue evidence="12">Gills</tissue>
    </source>
</reference>
<keyword evidence="7 10" id="KW-0503">Monooxygenase</keyword>
<dbReference type="Pfam" id="PF00067">
    <property type="entry name" value="p450"/>
    <property type="match status" value="2"/>
</dbReference>
<dbReference type="PRINTS" id="PR00385">
    <property type="entry name" value="P450"/>
</dbReference>
<dbReference type="SUPFAM" id="SSF48264">
    <property type="entry name" value="Cytochrome P450"/>
    <property type="match status" value="1"/>
</dbReference>
<keyword evidence="11" id="KW-0812">Transmembrane</keyword>
<comment type="caution">
    <text evidence="12">The sequence shown here is derived from an EMBL/GenBank/DDBJ whole genome shotgun (WGS) entry which is preliminary data.</text>
</comment>
<organism evidence="12 13">
    <name type="scientific">Sinanodonta woodiana</name>
    <name type="common">Chinese pond mussel</name>
    <name type="synonym">Anodonta woodiana</name>
    <dbReference type="NCBI Taxonomy" id="1069815"/>
    <lineage>
        <taxon>Eukaryota</taxon>
        <taxon>Metazoa</taxon>
        <taxon>Spiralia</taxon>
        <taxon>Lophotrochozoa</taxon>
        <taxon>Mollusca</taxon>
        <taxon>Bivalvia</taxon>
        <taxon>Autobranchia</taxon>
        <taxon>Heteroconchia</taxon>
        <taxon>Palaeoheterodonta</taxon>
        <taxon>Unionida</taxon>
        <taxon>Unionoidea</taxon>
        <taxon>Unionidae</taxon>
        <taxon>Unioninae</taxon>
        <taxon>Sinanodonta</taxon>
    </lineage>
</organism>
<evidence type="ECO:0008006" key="14">
    <source>
        <dbReference type="Google" id="ProtNLM"/>
    </source>
</evidence>
<dbReference type="PROSITE" id="PS00086">
    <property type="entry name" value="CYTOCHROME_P450"/>
    <property type="match status" value="1"/>
</dbReference>
<evidence type="ECO:0000256" key="3">
    <source>
        <dbReference type="ARBA" id="ARBA00022617"/>
    </source>
</evidence>
<feature type="transmembrane region" description="Helical" evidence="11">
    <location>
        <begin position="6"/>
        <end position="28"/>
    </location>
</feature>
<dbReference type="Gene3D" id="1.10.630.10">
    <property type="entry name" value="Cytochrome P450"/>
    <property type="match status" value="1"/>
</dbReference>
<evidence type="ECO:0000256" key="9">
    <source>
        <dbReference type="PIRSR" id="PIRSR602401-1"/>
    </source>
</evidence>
<evidence type="ECO:0000256" key="6">
    <source>
        <dbReference type="ARBA" id="ARBA00023004"/>
    </source>
</evidence>
<dbReference type="PRINTS" id="PR00463">
    <property type="entry name" value="EP450I"/>
</dbReference>
<evidence type="ECO:0000256" key="1">
    <source>
        <dbReference type="ARBA" id="ARBA00001971"/>
    </source>
</evidence>
<proteinExistence type="inferred from homology"/>
<gene>
    <name evidence="12" type="ORF">ACJMK2_020910</name>
</gene>
<evidence type="ECO:0000256" key="8">
    <source>
        <dbReference type="ARBA" id="ARBA00043906"/>
    </source>
</evidence>
<dbReference type="CDD" id="cd11055">
    <property type="entry name" value="CYP3A-like"/>
    <property type="match status" value="1"/>
</dbReference>
<comment type="cofactor">
    <cofactor evidence="1 9">
        <name>heme</name>
        <dbReference type="ChEBI" id="CHEBI:30413"/>
    </cofactor>
</comment>
<dbReference type="AlphaFoldDB" id="A0ABD3U1L1"/>
<dbReference type="Proteomes" id="UP001634394">
    <property type="component" value="Unassembled WGS sequence"/>
</dbReference>
<dbReference type="InterPro" id="IPR017972">
    <property type="entry name" value="Cyt_P450_CS"/>
</dbReference>
<accession>A0ABD3U1L1</accession>
<keyword evidence="3 9" id="KW-0349">Heme</keyword>
<dbReference type="InterPro" id="IPR036396">
    <property type="entry name" value="Cyt_P450_sf"/>
</dbReference>
<dbReference type="InterPro" id="IPR002401">
    <property type="entry name" value="Cyt_P450_E_grp-I"/>
</dbReference>
<comment type="function">
    <text evidence="8">Cytochromes P450 are a group of heme-thiolate monooxygenases. They oxidize a variety of structurally unrelated compounds, including steroids, fatty acids, and xenobiotics.</text>
</comment>
<evidence type="ECO:0000256" key="2">
    <source>
        <dbReference type="ARBA" id="ARBA00010617"/>
    </source>
</evidence>
<sequence>MEVLGLFSVPTWLMVILVVIALLLMYTIHKQLYFKRLEIPGPTPIPFLGHIHHLIRKGVPDMDMEMTRKYGNCYGTFFGNIPQLMVTDPEMIKQMLVKQFSEFTDRPKTIRITKFFDSAITVAQGDHWKFLRSTLSPTFSSNKMRNVTFTMDAICCTGFGLQVDSQSNPDDPFIKNAKKALNISVGNVKFLLAAMFPELQTFIREIPILDQEAVDFFIQATKSALAERREAKSGSYRDFLQLMINAHKEEGTYADDDEENDLRFDAYKKRGMTDTEVLANAIIFFLAAFDTTSNLLTFASYCLATNPDIQDRLRTEINEELGVSKPTYDNVFNLTYLDMTVNETLRMYSPAQRLSRMAVLDTTLCGVKIPKGLDVSVSVQSLHYDTKYWENPQKFDPERFSPDNKDRIHPFTFLPFGGGPRNCIGMRLALMETKMAIAALLQNFRILTSPETEIPPKIDKRRGITRPLNGMYLRLEAL</sequence>
<protein>
    <recommendedName>
        <fullName evidence="14">Cytochrome P450</fullName>
    </recommendedName>
</protein>
<dbReference type="EMBL" id="JBJQND010000017">
    <property type="protein sequence ID" value="KAL3842937.1"/>
    <property type="molecule type" value="Genomic_DNA"/>
</dbReference>
<dbReference type="PANTHER" id="PTHR24302:SF15">
    <property type="entry name" value="FATTY-ACID PEROXYGENASE"/>
    <property type="match status" value="1"/>
</dbReference>
<evidence type="ECO:0000256" key="11">
    <source>
        <dbReference type="SAM" id="Phobius"/>
    </source>
</evidence>
<evidence type="ECO:0000256" key="5">
    <source>
        <dbReference type="ARBA" id="ARBA00023002"/>
    </source>
</evidence>
<keyword evidence="5 10" id="KW-0560">Oxidoreductase</keyword>
<evidence type="ECO:0000313" key="12">
    <source>
        <dbReference type="EMBL" id="KAL3842937.1"/>
    </source>
</evidence>
<keyword evidence="13" id="KW-1185">Reference proteome</keyword>
<evidence type="ECO:0000256" key="10">
    <source>
        <dbReference type="RuleBase" id="RU000461"/>
    </source>
</evidence>
<keyword evidence="11" id="KW-1133">Transmembrane helix</keyword>
<keyword evidence="11" id="KW-0472">Membrane</keyword>
<evidence type="ECO:0000313" key="13">
    <source>
        <dbReference type="Proteomes" id="UP001634394"/>
    </source>
</evidence>
<evidence type="ECO:0000256" key="4">
    <source>
        <dbReference type="ARBA" id="ARBA00022723"/>
    </source>
</evidence>
<keyword evidence="4 9" id="KW-0479">Metal-binding</keyword>
<keyword evidence="6 9" id="KW-0408">Iron</keyword>
<dbReference type="InterPro" id="IPR001128">
    <property type="entry name" value="Cyt_P450"/>
</dbReference>
<dbReference type="GO" id="GO:0046872">
    <property type="term" value="F:metal ion binding"/>
    <property type="evidence" value="ECO:0007669"/>
    <property type="project" value="UniProtKB-KW"/>
</dbReference>